<keyword evidence="3" id="KW-0378">Hydrolase</keyword>
<feature type="domain" description="Ricin B lectin" evidence="6">
    <location>
        <begin position="311"/>
        <end position="431"/>
    </location>
</feature>
<keyword evidence="8" id="KW-1185">Reference proteome</keyword>
<dbReference type="SUPFAM" id="SSF52743">
    <property type="entry name" value="Subtilisin-like"/>
    <property type="match status" value="1"/>
</dbReference>
<dbReference type="InterPro" id="IPR036852">
    <property type="entry name" value="Peptidase_S8/S53_dom_sf"/>
</dbReference>
<dbReference type="Pfam" id="PF00652">
    <property type="entry name" value="Ricin_B_lectin"/>
    <property type="match status" value="1"/>
</dbReference>
<proteinExistence type="inferred from homology"/>
<feature type="region of interest" description="Disordered" evidence="5">
    <location>
        <begin position="248"/>
        <end position="270"/>
    </location>
</feature>
<dbReference type="InterPro" id="IPR035992">
    <property type="entry name" value="Ricin_B-like_lectins"/>
</dbReference>
<dbReference type="AlphaFoldDB" id="A0A1Y2CZ71"/>
<dbReference type="PANTHER" id="PTHR43806">
    <property type="entry name" value="PEPTIDASE S8"/>
    <property type="match status" value="1"/>
</dbReference>
<dbReference type="Proteomes" id="UP000193920">
    <property type="component" value="Unassembled WGS sequence"/>
</dbReference>
<dbReference type="Gene3D" id="2.80.10.50">
    <property type="match status" value="1"/>
</dbReference>
<dbReference type="STRING" id="1754190.A0A1Y2CZ71"/>
<dbReference type="PANTHER" id="PTHR43806:SF11">
    <property type="entry name" value="CEREVISIN-RELATED"/>
    <property type="match status" value="1"/>
</dbReference>
<dbReference type="PROSITE" id="PS50231">
    <property type="entry name" value="RICIN_B_LECTIN"/>
    <property type="match status" value="1"/>
</dbReference>
<evidence type="ECO:0000256" key="2">
    <source>
        <dbReference type="ARBA" id="ARBA00022670"/>
    </source>
</evidence>
<dbReference type="PROSITE" id="PS00136">
    <property type="entry name" value="SUBTILASE_ASP"/>
    <property type="match status" value="1"/>
</dbReference>
<gene>
    <name evidence="7" type="ORF">LY90DRAFT_508285</name>
</gene>
<sequence length="441" mass="50580">MFDTAIKTSDDTYETLDLNKNILDKEESQDIIYYDTEAIKSETKWKKVNIQTDSYNHLSLVSQFKYDKNIINSYDNNYYFSEKAGEGTDIFIIDDGINTMHVNFQNQKGYHINKRTVKCDAIIINAKVEEIDENDERSKLCTVNHNGEMPKHRTYVTTVAGGFYFGVAKKANIHVIASDMTIGSVIKALEYIKNLSERSTNYINPHKTIIIISHGTYDIHEYTDLKNYLNKIIDLGFIVIAGAGNNNVDADEDNNGNDGGDDEEEGDGNKCKNISKSQNWKFSIEFNKIGNDENNSNIRNYVSLDAKKSWIYNPETKLCLYWNDSSSISKPYLKECSNSNNNLWYISNNLSYFVSYKDSFFCLFVNTSGNVTIKKCEYDASLLIYSKNKIKYSDLNNIDKCLGIQNYNNMNKENITVTMNKCNNDNKDQNWIISSEFPSNL</sequence>
<dbReference type="InterPro" id="IPR023827">
    <property type="entry name" value="Peptidase_S8_Asp-AS"/>
</dbReference>
<dbReference type="InterPro" id="IPR050131">
    <property type="entry name" value="Peptidase_S8_subtilisin-like"/>
</dbReference>
<dbReference type="InterPro" id="IPR000772">
    <property type="entry name" value="Ricin_B_lectin"/>
</dbReference>
<keyword evidence="4" id="KW-0720">Serine protease</keyword>
<comment type="similarity">
    <text evidence="1">Belongs to the peptidase S8 family.</text>
</comment>
<evidence type="ECO:0000256" key="3">
    <source>
        <dbReference type="ARBA" id="ARBA00022801"/>
    </source>
</evidence>
<organism evidence="7 8">
    <name type="scientific">Neocallimastix californiae</name>
    <dbReference type="NCBI Taxonomy" id="1754190"/>
    <lineage>
        <taxon>Eukaryota</taxon>
        <taxon>Fungi</taxon>
        <taxon>Fungi incertae sedis</taxon>
        <taxon>Chytridiomycota</taxon>
        <taxon>Chytridiomycota incertae sedis</taxon>
        <taxon>Neocallimastigomycetes</taxon>
        <taxon>Neocallimastigales</taxon>
        <taxon>Neocallimastigaceae</taxon>
        <taxon>Neocallimastix</taxon>
    </lineage>
</organism>
<name>A0A1Y2CZ71_9FUNG</name>
<evidence type="ECO:0000256" key="5">
    <source>
        <dbReference type="SAM" id="MobiDB-lite"/>
    </source>
</evidence>
<comment type="caution">
    <text evidence="7">The sequence shown here is derived from an EMBL/GenBank/DDBJ whole genome shotgun (WGS) entry which is preliminary data.</text>
</comment>
<evidence type="ECO:0000313" key="7">
    <source>
        <dbReference type="EMBL" id="ORY52164.1"/>
    </source>
</evidence>
<dbReference type="EMBL" id="MCOG01000094">
    <property type="protein sequence ID" value="ORY52164.1"/>
    <property type="molecule type" value="Genomic_DNA"/>
</dbReference>
<feature type="compositionally biased region" description="Acidic residues" evidence="5">
    <location>
        <begin position="249"/>
        <end position="266"/>
    </location>
</feature>
<dbReference type="GO" id="GO:0004252">
    <property type="term" value="F:serine-type endopeptidase activity"/>
    <property type="evidence" value="ECO:0007669"/>
    <property type="project" value="InterPro"/>
</dbReference>
<dbReference type="GO" id="GO:0006508">
    <property type="term" value="P:proteolysis"/>
    <property type="evidence" value="ECO:0007669"/>
    <property type="project" value="UniProtKB-KW"/>
</dbReference>
<evidence type="ECO:0000313" key="8">
    <source>
        <dbReference type="Proteomes" id="UP000193920"/>
    </source>
</evidence>
<keyword evidence="2" id="KW-0645">Protease</keyword>
<reference evidence="7 8" key="1">
    <citation type="submission" date="2016-08" db="EMBL/GenBank/DDBJ databases">
        <title>A Parts List for Fungal Cellulosomes Revealed by Comparative Genomics.</title>
        <authorList>
            <consortium name="DOE Joint Genome Institute"/>
            <person name="Haitjema C.H."/>
            <person name="Gilmore S.P."/>
            <person name="Henske J.K."/>
            <person name="Solomon K.V."/>
            <person name="De Groot R."/>
            <person name="Kuo A."/>
            <person name="Mondo S.J."/>
            <person name="Salamov A.A."/>
            <person name="Labutti K."/>
            <person name="Zhao Z."/>
            <person name="Chiniquy J."/>
            <person name="Barry K."/>
            <person name="Brewer H.M."/>
            <person name="Purvine S.O."/>
            <person name="Wright A.T."/>
            <person name="Boxma B."/>
            <person name="Van Alen T."/>
            <person name="Hackstein J.H."/>
            <person name="Baker S.E."/>
            <person name="Grigoriev I.V."/>
            <person name="O'Malley M.A."/>
        </authorList>
    </citation>
    <scope>NUCLEOTIDE SEQUENCE [LARGE SCALE GENOMIC DNA]</scope>
    <source>
        <strain evidence="7 8">G1</strain>
    </source>
</reference>
<evidence type="ECO:0000259" key="6">
    <source>
        <dbReference type="Pfam" id="PF00652"/>
    </source>
</evidence>
<dbReference type="OrthoDB" id="206201at2759"/>
<protein>
    <recommendedName>
        <fullName evidence="6">Ricin B lectin domain-containing protein</fullName>
    </recommendedName>
</protein>
<dbReference type="Gene3D" id="3.40.50.200">
    <property type="entry name" value="Peptidase S8/S53 domain"/>
    <property type="match status" value="1"/>
</dbReference>
<accession>A0A1Y2CZ71</accession>
<evidence type="ECO:0000256" key="4">
    <source>
        <dbReference type="ARBA" id="ARBA00022825"/>
    </source>
</evidence>
<dbReference type="SUPFAM" id="SSF50370">
    <property type="entry name" value="Ricin B-like lectins"/>
    <property type="match status" value="1"/>
</dbReference>
<evidence type="ECO:0000256" key="1">
    <source>
        <dbReference type="ARBA" id="ARBA00011073"/>
    </source>
</evidence>